<protein>
    <submittedName>
        <fullName evidence="1">Uncharacterized protein</fullName>
    </submittedName>
</protein>
<evidence type="ECO:0000313" key="2">
    <source>
        <dbReference type="Proteomes" id="UP000029461"/>
    </source>
</evidence>
<name>A0A4P1QFI5_9CAUD</name>
<dbReference type="EMBL" id="CP008753">
    <property type="protein sequence ID" value="AIP84257.1"/>
    <property type="molecule type" value="Genomic_DNA"/>
</dbReference>
<dbReference type="Proteomes" id="UP000029461">
    <property type="component" value="Segment"/>
</dbReference>
<evidence type="ECO:0000313" key="1">
    <source>
        <dbReference type="EMBL" id="AIP84257.1"/>
    </source>
</evidence>
<organism evidence="1 2">
    <name type="scientific">Burkholderia phage BEK</name>
    <dbReference type="NCBI Taxonomy" id="1514988"/>
    <lineage>
        <taxon>Viruses</taxon>
        <taxon>Duplodnaviria</taxon>
        <taxon>Heunggongvirae</taxon>
        <taxon>Uroviricota</taxon>
        <taxon>Caudoviricetes</taxon>
        <taxon>Peduoviridae</taxon>
        <taxon>Tigrvirus</taxon>
        <taxon>Tigrvirus phi52237</taxon>
    </lineage>
</organism>
<proteinExistence type="predicted"/>
<gene>
    <name evidence="1" type="ORF">DP46_6030</name>
</gene>
<reference evidence="1 2" key="1">
    <citation type="submission" date="2014-06" db="EMBL/GenBank/DDBJ databases">
        <authorList>
            <person name="Bishop-Lilly K.A."/>
            <person name="Broomall S.M."/>
            <person name="Chain P.S."/>
            <person name="Chertkov O."/>
            <person name="Coyne S.R."/>
            <person name="Daligault H.E."/>
            <person name="Davenport K.W."/>
            <person name="Erkkila T."/>
            <person name="Frey K.G."/>
            <person name="Gibbons H.S."/>
            <person name="Gu W."/>
            <person name="Jaissle J."/>
            <person name="Johnson S.L."/>
            <person name="Koroleva G.I."/>
            <person name="Ladner J.T."/>
            <person name="Lo C.-C."/>
            <person name="Minogue T.D."/>
            <person name="Munk C."/>
            <person name="Palacios G.F."/>
            <person name="Redden C.L."/>
            <person name="Rosenzweig C.N."/>
            <person name="Scholz M.B."/>
            <person name="Teshima H."/>
            <person name="Xu Y."/>
        </authorList>
    </citation>
    <scope>NUCLEOTIDE SEQUENCE [LARGE SCALE GENOMIC DNA]</scope>
</reference>
<accession>A0A4P1QFI5</accession>
<sequence>MRLLEIILRKRDELAPGCVRFLPCGTITRSRTLSAHTCLHDHATGRIAIAAIFAMWWYGSHLILRGLVWSVHHNVHRRNNGYRHRYGDRYSKPRRLLFLLLCQREFRFNWRRGVGLSNRVVGL</sequence>